<evidence type="ECO:0000313" key="3">
    <source>
        <dbReference type="EMBL" id="GMN69252.1"/>
    </source>
</evidence>
<evidence type="ECO:0000313" key="7">
    <source>
        <dbReference type="Proteomes" id="UP001187192"/>
    </source>
</evidence>
<dbReference type="SUPFAM" id="SSF52540">
    <property type="entry name" value="P-loop containing nucleoside triphosphate hydrolases"/>
    <property type="match status" value="1"/>
</dbReference>
<dbReference type="Pfam" id="PF00931">
    <property type="entry name" value="NB-ARC"/>
    <property type="match status" value="1"/>
</dbReference>
<dbReference type="FunFam" id="3.40.50.300:FF:001091">
    <property type="entry name" value="Probable disease resistance protein At1g61300"/>
    <property type="match status" value="1"/>
</dbReference>
<evidence type="ECO:0000313" key="6">
    <source>
        <dbReference type="EMBL" id="GMN69266.1"/>
    </source>
</evidence>
<protein>
    <recommendedName>
        <fullName evidence="2">NB-ARC domain-containing protein</fullName>
    </recommendedName>
</protein>
<dbReference type="InterPro" id="IPR027417">
    <property type="entry name" value="P-loop_NTPase"/>
</dbReference>
<dbReference type="AlphaFoldDB" id="A0AA88JEF6"/>
<accession>A0AA88JEF6</accession>
<gene>
    <name evidence="3" type="ORF">TIFTF001_038305</name>
    <name evidence="4" type="ORF">TIFTF001_038308</name>
    <name evidence="5" type="ORF">TIFTF001_038314</name>
    <name evidence="6" type="ORF">TIFTF001_038317</name>
</gene>
<evidence type="ECO:0000256" key="1">
    <source>
        <dbReference type="ARBA" id="ARBA00022821"/>
    </source>
</evidence>
<dbReference type="PRINTS" id="PR00364">
    <property type="entry name" value="DISEASERSIST"/>
</dbReference>
<keyword evidence="7" id="KW-1185">Reference proteome</keyword>
<proteinExistence type="predicted"/>
<comment type="caution">
    <text evidence="5">The sequence shown here is derived from an EMBL/GenBank/DDBJ whole genome shotgun (WGS) entry which is preliminary data.</text>
</comment>
<dbReference type="EMBL" id="BTGU01000806">
    <property type="protein sequence ID" value="GMN69266.1"/>
    <property type="molecule type" value="Genomic_DNA"/>
</dbReference>
<name>A0AA88JEF6_FICCA</name>
<dbReference type="PANTHER" id="PTHR36766:SF58">
    <property type="entry name" value="NB-ARC DOMAIN-CONTAINING PROTEIN"/>
    <property type="match status" value="1"/>
</dbReference>
<organism evidence="5 7">
    <name type="scientific">Ficus carica</name>
    <name type="common">Common fig</name>
    <dbReference type="NCBI Taxonomy" id="3494"/>
    <lineage>
        <taxon>Eukaryota</taxon>
        <taxon>Viridiplantae</taxon>
        <taxon>Streptophyta</taxon>
        <taxon>Embryophyta</taxon>
        <taxon>Tracheophyta</taxon>
        <taxon>Spermatophyta</taxon>
        <taxon>Magnoliopsida</taxon>
        <taxon>eudicotyledons</taxon>
        <taxon>Gunneridae</taxon>
        <taxon>Pentapetalae</taxon>
        <taxon>rosids</taxon>
        <taxon>fabids</taxon>
        <taxon>Rosales</taxon>
        <taxon>Moraceae</taxon>
        <taxon>Ficeae</taxon>
        <taxon>Ficus</taxon>
    </lineage>
</organism>
<dbReference type="PANTHER" id="PTHR36766">
    <property type="entry name" value="PLANT BROAD-SPECTRUM MILDEW RESISTANCE PROTEIN RPW8"/>
    <property type="match status" value="1"/>
</dbReference>
<dbReference type="GO" id="GO:0006952">
    <property type="term" value="P:defense response"/>
    <property type="evidence" value="ECO:0007669"/>
    <property type="project" value="UniProtKB-KW"/>
</dbReference>
<evidence type="ECO:0000313" key="5">
    <source>
        <dbReference type="EMBL" id="GMN69261.1"/>
    </source>
</evidence>
<evidence type="ECO:0000313" key="4">
    <source>
        <dbReference type="EMBL" id="GMN69257.1"/>
    </source>
</evidence>
<sequence>MIGRIGVWGMGGVGKTTLIKNLNNKLISGSTSSSGRPFSIVIWVTVSKKLDEKRIQQEMAERLGLKVNSEDNVEKMAILLHQRLLKEEKFLLILDDVWEKIDLDRLGVPSHETHKGSRIILTSRSSEVCREMMVDFELKVNTTLQSESRGGGASETYPAICRGSCA</sequence>
<dbReference type="InterPro" id="IPR002182">
    <property type="entry name" value="NB-ARC"/>
</dbReference>
<feature type="domain" description="NB-ARC" evidence="2">
    <location>
        <begin position="5"/>
        <end position="141"/>
    </location>
</feature>
<reference evidence="5" key="1">
    <citation type="submission" date="2023-07" db="EMBL/GenBank/DDBJ databases">
        <title>draft genome sequence of fig (Ficus carica).</title>
        <authorList>
            <person name="Takahashi T."/>
            <person name="Nishimura K."/>
        </authorList>
    </citation>
    <scope>NUCLEOTIDE SEQUENCE</scope>
</reference>
<dbReference type="Gene3D" id="3.40.50.300">
    <property type="entry name" value="P-loop containing nucleotide triphosphate hydrolases"/>
    <property type="match status" value="1"/>
</dbReference>
<dbReference type="EMBL" id="BTGU01000805">
    <property type="protein sequence ID" value="GMN69261.1"/>
    <property type="molecule type" value="Genomic_DNA"/>
</dbReference>
<evidence type="ECO:0000259" key="2">
    <source>
        <dbReference type="Pfam" id="PF00931"/>
    </source>
</evidence>
<dbReference type="EMBL" id="BTGU01000803">
    <property type="protein sequence ID" value="GMN69252.1"/>
    <property type="molecule type" value="Genomic_DNA"/>
</dbReference>
<dbReference type="GO" id="GO:0043531">
    <property type="term" value="F:ADP binding"/>
    <property type="evidence" value="ECO:0007669"/>
    <property type="project" value="InterPro"/>
</dbReference>
<dbReference type="EMBL" id="BTGU01000804">
    <property type="protein sequence ID" value="GMN69257.1"/>
    <property type="molecule type" value="Genomic_DNA"/>
</dbReference>
<keyword evidence="1" id="KW-0611">Plant defense</keyword>
<dbReference type="Proteomes" id="UP001187192">
    <property type="component" value="Unassembled WGS sequence"/>
</dbReference>